<dbReference type="FunFam" id="3.40.50.300:FF:006111">
    <property type="entry name" value="ATP-dependent DNA helicase"/>
    <property type="match status" value="1"/>
</dbReference>
<feature type="region of interest" description="Disordered" evidence="12">
    <location>
        <begin position="1"/>
        <end position="159"/>
    </location>
</feature>
<feature type="region of interest" description="Disordered" evidence="12">
    <location>
        <begin position="775"/>
        <end position="800"/>
    </location>
</feature>
<dbReference type="Proteomes" id="UP000650467">
    <property type="component" value="Unassembled WGS sequence"/>
</dbReference>
<dbReference type="CDD" id="cd17920">
    <property type="entry name" value="DEXHc_RecQ"/>
    <property type="match status" value="1"/>
</dbReference>
<feature type="compositionally biased region" description="Gly residues" evidence="12">
    <location>
        <begin position="789"/>
        <end position="800"/>
    </location>
</feature>
<dbReference type="SMART" id="SM00490">
    <property type="entry name" value="HELICc"/>
    <property type="match status" value="1"/>
</dbReference>
<evidence type="ECO:0000256" key="7">
    <source>
        <dbReference type="ARBA" id="ARBA00023125"/>
    </source>
</evidence>
<proteinExistence type="inferred from homology"/>
<keyword evidence="3 11" id="KW-0547">Nucleotide-binding</keyword>
<evidence type="ECO:0000256" key="2">
    <source>
        <dbReference type="ARBA" id="ARBA00005446"/>
    </source>
</evidence>
<feature type="domain" description="Helicase C-terminal" evidence="14">
    <location>
        <begin position="402"/>
        <end position="550"/>
    </location>
</feature>
<dbReference type="InterPro" id="IPR032284">
    <property type="entry name" value="RecQ_Zn-bd"/>
</dbReference>
<dbReference type="CDD" id="cd18794">
    <property type="entry name" value="SF2_C_RecQ"/>
    <property type="match status" value="1"/>
</dbReference>
<keyword evidence="16" id="KW-1185">Reference proteome</keyword>
<comment type="caution">
    <text evidence="15">The sequence shown here is derived from an EMBL/GenBank/DDBJ whole genome shotgun (WGS) entry which is preliminary data.</text>
</comment>
<dbReference type="PROSITE" id="PS51194">
    <property type="entry name" value="HELICASE_CTER"/>
    <property type="match status" value="1"/>
</dbReference>
<dbReference type="Gene3D" id="3.40.50.300">
    <property type="entry name" value="P-loop containing nucleotide triphosphate hydrolases"/>
    <property type="match status" value="2"/>
</dbReference>
<dbReference type="GO" id="GO:0005694">
    <property type="term" value="C:chromosome"/>
    <property type="evidence" value="ECO:0007669"/>
    <property type="project" value="TreeGrafter"/>
</dbReference>
<dbReference type="InterPro" id="IPR004589">
    <property type="entry name" value="DNA_helicase_ATP-dep_RecQ"/>
</dbReference>
<feature type="compositionally biased region" description="Acidic residues" evidence="12">
    <location>
        <begin position="616"/>
        <end position="630"/>
    </location>
</feature>
<evidence type="ECO:0000313" key="15">
    <source>
        <dbReference type="EMBL" id="KAG2442643.1"/>
    </source>
</evidence>
<dbReference type="EMBL" id="JAEHOC010000004">
    <property type="protein sequence ID" value="KAG2442643.1"/>
    <property type="molecule type" value="Genomic_DNA"/>
</dbReference>
<keyword evidence="9 11" id="KW-0539">Nucleus</keyword>
<dbReference type="PROSITE" id="PS00690">
    <property type="entry name" value="DEAH_ATP_HELICASE"/>
    <property type="match status" value="1"/>
</dbReference>
<dbReference type="InterPro" id="IPR001650">
    <property type="entry name" value="Helicase_C-like"/>
</dbReference>
<comment type="subcellular location">
    <subcellularLocation>
        <location evidence="1 11">Nucleus</location>
    </subcellularLocation>
</comment>
<evidence type="ECO:0000256" key="12">
    <source>
        <dbReference type="SAM" id="MobiDB-lite"/>
    </source>
</evidence>
<evidence type="ECO:0000259" key="14">
    <source>
        <dbReference type="PROSITE" id="PS51194"/>
    </source>
</evidence>
<feature type="compositionally biased region" description="Low complexity" evidence="12">
    <location>
        <begin position="657"/>
        <end position="667"/>
    </location>
</feature>
<dbReference type="OrthoDB" id="10261556at2759"/>
<dbReference type="PANTHER" id="PTHR13710">
    <property type="entry name" value="DNA HELICASE RECQ FAMILY MEMBER"/>
    <property type="match status" value="1"/>
</dbReference>
<dbReference type="GO" id="GO:0005737">
    <property type="term" value="C:cytoplasm"/>
    <property type="evidence" value="ECO:0007669"/>
    <property type="project" value="TreeGrafter"/>
</dbReference>
<evidence type="ECO:0000256" key="11">
    <source>
        <dbReference type="RuleBase" id="RU364117"/>
    </source>
</evidence>
<evidence type="ECO:0000256" key="4">
    <source>
        <dbReference type="ARBA" id="ARBA00022801"/>
    </source>
</evidence>
<dbReference type="GO" id="GO:0005634">
    <property type="term" value="C:nucleus"/>
    <property type="evidence" value="ECO:0007669"/>
    <property type="project" value="UniProtKB-SubCell"/>
</dbReference>
<feature type="compositionally biased region" description="Low complexity" evidence="12">
    <location>
        <begin position="845"/>
        <end position="860"/>
    </location>
</feature>
<dbReference type="GO" id="GO:0005524">
    <property type="term" value="F:ATP binding"/>
    <property type="evidence" value="ECO:0007669"/>
    <property type="project" value="UniProtKB-KW"/>
</dbReference>
<evidence type="ECO:0000256" key="6">
    <source>
        <dbReference type="ARBA" id="ARBA00022840"/>
    </source>
</evidence>
<keyword evidence="6 11" id="KW-0067">ATP-binding</keyword>
<feature type="region of interest" description="Disordered" evidence="12">
    <location>
        <begin position="600"/>
        <end position="667"/>
    </location>
</feature>
<dbReference type="InterPro" id="IPR014001">
    <property type="entry name" value="Helicase_ATP-bd"/>
</dbReference>
<comment type="similarity">
    <text evidence="2 11">Belongs to the helicase family. RecQ subfamily.</text>
</comment>
<feature type="compositionally biased region" description="Acidic residues" evidence="12">
    <location>
        <begin position="23"/>
        <end position="48"/>
    </location>
</feature>
<dbReference type="PROSITE" id="PS51192">
    <property type="entry name" value="HELICASE_ATP_BIND_1"/>
    <property type="match status" value="1"/>
</dbReference>
<evidence type="ECO:0000256" key="8">
    <source>
        <dbReference type="ARBA" id="ARBA00023235"/>
    </source>
</evidence>
<evidence type="ECO:0000313" key="16">
    <source>
        <dbReference type="Proteomes" id="UP000650467"/>
    </source>
</evidence>
<keyword evidence="4 11" id="KW-0378">Hydrolase</keyword>
<dbReference type="PANTHER" id="PTHR13710:SF153">
    <property type="entry name" value="RECQ-LIKE DNA HELICASE BLM"/>
    <property type="match status" value="1"/>
</dbReference>
<comment type="catalytic activity">
    <reaction evidence="10 11">
        <text>Couples ATP hydrolysis with the unwinding of duplex DNA by translocating in the 3'-5' direction.</text>
        <dbReference type="EC" id="5.6.2.4"/>
    </reaction>
</comment>
<keyword evidence="7" id="KW-0238">DNA-binding</keyword>
<keyword evidence="8" id="KW-0413">Isomerase</keyword>
<dbReference type="FunFam" id="3.40.50.300:FF:000296">
    <property type="entry name" value="ATP-dependent DNA helicase RecQ"/>
    <property type="match status" value="1"/>
</dbReference>
<feature type="compositionally biased region" description="Gly residues" evidence="12">
    <location>
        <begin position="133"/>
        <end position="142"/>
    </location>
</feature>
<evidence type="ECO:0000256" key="10">
    <source>
        <dbReference type="ARBA" id="ARBA00034617"/>
    </source>
</evidence>
<dbReference type="InterPro" id="IPR002464">
    <property type="entry name" value="DNA/RNA_helicase_DEAH_CS"/>
</dbReference>
<keyword evidence="5 11" id="KW-0347">Helicase</keyword>
<dbReference type="GO" id="GO:0009378">
    <property type="term" value="F:four-way junction helicase activity"/>
    <property type="evidence" value="ECO:0007669"/>
    <property type="project" value="TreeGrafter"/>
</dbReference>
<dbReference type="NCBIfam" id="TIGR00614">
    <property type="entry name" value="recQ_fam"/>
    <property type="match status" value="1"/>
</dbReference>
<dbReference type="InterPro" id="IPR011545">
    <property type="entry name" value="DEAD/DEAH_box_helicase_dom"/>
</dbReference>
<dbReference type="Pfam" id="PF00271">
    <property type="entry name" value="Helicase_C"/>
    <property type="match status" value="1"/>
</dbReference>
<dbReference type="GO" id="GO:0000724">
    <property type="term" value="P:double-strand break repair via homologous recombination"/>
    <property type="evidence" value="ECO:0007669"/>
    <property type="project" value="TreeGrafter"/>
</dbReference>
<dbReference type="Pfam" id="PF00270">
    <property type="entry name" value="DEAD"/>
    <property type="match status" value="1"/>
</dbReference>
<reference evidence="15" key="1">
    <citation type="journal article" date="2020" name="bioRxiv">
        <title>Comparative genomics of Chlamydomonas.</title>
        <authorList>
            <person name="Craig R.J."/>
            <person name="Hasan A.R."/>
            <person name="Ness R.W."/>
            <person name="Keightley P.D."/>
        </authorList>
    </citation>
    <scope>NUCLEOTIDE SEQUENCE</scope>
    <source>
        <strain evidence="15">SAG 7.73</strain>
    </source>
</reference>
<evidence type="ECO:0000256" key="1">
    <source>
        <dbReference type="ARBA" id="ARBA00004123"/>
    </source>
</evidence>
<evidence type="ECO:0000256" key="5">
    <source>
        <dbReference type="ARBA" id="ARBA00022806"/>
    </source>
</evidence>
<dbReference type="GO" id="GO:0043138">
    <property type="term" value="F:3'-5' DNA helicase activity"/>
    <property type="evidence" value="ECO:0007669"/>
    <property type="project" value="UniProtKB-EC"/>
</dbReference>
<protein>
    <recommendedName>
        <fullName evidence="11">ATP-dependent DNA helicase</fullName>
        <ecNumber evidence="11">5.6.2.4</ecNumber>
    </recommendedName>
</protein>
<gene>
    <name evidence="15" type="ORF">HXX76_002727</name>
</gene>
<dbReference type="GO" id="GO:0003677">
    <property type="term" value="F:DNA binding"/>
    <property type="evidence" value="ECO:0007669"/>
    <property type="project" value="UniProtKB-KW"/>
</dbReference>
<feature type="domain" description="Helicase ATP-binding" evidence="13">
    <location>
        <begin position="192"/>
        <end position="371"/>
    </location>
</feature>
<dbReference type="EC" id="5.6.2.4" evidence="11"/>
<evidence type="ECO:0000256" key="3">
    <source>
        <dbReference type="ARBA" id="ARBA00022741"/>
    </source>
</evidence>
<evidence type="ECO:0000256" key="9">
    <source>
        <dbReference type="ARBA" id="ARBA00023242"/>
    </source>
</evidence>
<sequence length="926" mass="94383">MSGADEAHDDEEDSEGALGSGSDEGEGDDDGDSDYGEDEEDGAGDEEWQGAKARDRGAQAGPSGRGHTAPPHHTTDLTYLSDDSDFEMQEGPRPPRRMPPGTGAAGGGRAGEAQAAGGPGGRQTGIPAHAAGRPGGGGGGMAGPWNAPATAEERRSLTEAATPAQRLEAVLRLANRRVFGNEAFRPNQLEVVRSALAGRDVFVLMPTGGGKSLCYQLPAVVSTGVTVVVCPLLSLMQDQVRALCNLRAGGGVPATFLSSQQTAAESIAVLRELRKDRPSIKLLYLTPEALVKGGRVKELLDRLHSRQRLARFVIDEAHCVSTWGHDFRPDYAQMGFLKARYPNAPIMALTATATEQVKADILRKLAIDRTAITYKTSFHRPNLDFIVYDKPGGKTADNKRRDLEMLVAHVRTKPPGTSGIVYCLSREDCESVASYLTAADVAAEHYHAGMTPKQRTRVQNRWRDGEVAVVVATIAFGMGIDKADVRYVIHFSMSKSLEGYFQEAGRAGRDGLPSECVIYADPKRDGHRISFLLRSGGNKGSREVAMKHLGEMVDYCNERRKCRHKQLLTYFADHSLPQGCGHRCDNCCNRTNPAWSHVENDVEQAPPRTPPWLVPDEGDEGGEGGDDDGEGGGRRGRGRGGKAAAGKRKAGTKRPASADGAAGAGGEARAAPAAGAGFMTAASFMQQQAAAAPAKRLATGKGKAGAGAGKAPGAAANGPPAGFVTAASLAGAGKGVGAGTGNGNGAGAGFKTMAAFTRPPPAGSAVTGAVVGGSAGAAGGSRPADSSGAKGGGGGGGGAGAAGAAPAATASYNMFMRPFGGAGAGGGGGFAMAPGTGAYGPSDPGPARQTPAAAAALARAGSGGGSGGNGVGAGPAGLRKPVLSARAKAMVVAGERARKAAAVVAAREEEAVKAAQRGPGGALEVD</sequence>
<accession>A0A835TCL6</accession>
<evidence type="ECO:0000259" key="13">
    <source>
        <dbReference type="PROSITE" id="PS51192"/>
    </source>
</evidence>
<dbReference type="AlphaFoldDB" id="A0A835TCL6"/>
<dbReference type="InterPro" id="IPR027417">
    <property type="entry name" value="P-loop_NTPase"/>
</dbReference>
<dbReference type="SMART" id="SM00487">
    <property type="entry name" value="DEXDc"/>
    <property type="match status" value="1"/>
</dbReference>
<name>A0A835TCL6_CHLIN</name>
<feature type="compositionally biased region" description="Basic residues" evidence="12">
    <location>
        <begin position="634"/>
        <end position="652"/>
    </location>
</feature>
<dbReference type="SUPFAM" id="SSF52540">
    <property type="entry name" value="P-loop containing nucleoside triphosphate hydrolases"/>
    <property type="match status" value="1"/>
</dbReference>
<dbReference type="GO" id="GO:0016787">
    <property type="term" value="F:hydrolase activity"/>
    <property type="evidence" value="ECO:0007669"/>
    <property type="project" value="UniProtKB-KW"/>
</dbReference>
<dbReference type="Pfam" id="PF16124">
    <property type="entry name" value="RecQ_Zn_bind"/>
    <property type="match status" value="1"/>
</dbReference>
<comment type="catalytic activity">
    <reaction evidence="11">
        <text>ATP + H2O = ADP + phosphate + H(+)</text>
        <dbReference type="Rhea" id="RHEA:13065"/>
        <dbReference type="ChEBI" id="CHEBI:15377"/>
        <dbReference type="ChEBI" id="CHEBI:15378"/>
        <dbReference type="ChEBI" id="CHEBI:30616"/>
        <dbReference type="ChEBI" id="CHEBI:43474"/>
        <dbReference type="ChEBI" id="CHEBI:456216"/>
    </reaction>
</comment>
<organism evidence="15 16">
    <name type="scientific">Chlamydomonas incerta</name>
    <dbReference type="NCBI Taxonomy" id="51695"/>
    <lineage>
        <taxon>Eukaryota</taxon>
        <taxon>Viridiplantae</taxon>
        <taxon>Chlorophyta</taxon>
        <taxon>core chlorophytes</taxon>
        <taxon>Chlorophyceae</taxon>
        <taxon>CS clade</taxon>
        <taxon>Chlamydomonadales</taxon>
        <taxon>Chlamydomonadaceae</taxon>
        <taxon>Chlamydomonas</taxon>
    </lineage>
</organism>
<feature type="region of interest" description="Disordered" evidence="12">
    <location>
        <begin position="840"/>
        <end position="878"/>
    </location>
</feature>
<feature type="compositionally biased region" description="Gly residues" evidence="12">
    <location>
        <begin position="861"/>
        <end position="875"/>
    </location>
</feature>